<keyword evidence="3" id="KW-0964">Secreted</keyword>
<reference evidence="9" key="1">
    <citation type="journal article" date="2024" name="IScience">
        <title>Strigolactones Initiate the Formation of Haustorium-like Structures in Castilleja.</title>
        <authorList>
            <person name="Buerger M."/>
            <person name="Peterson D."/>
            <person name="Chory J."/>
        </authorList>
    </citation>
    <scope>NUCLEOTIDE SEQUENCE [LARGE SCALE GENOMIC DNA]</scope>
</reference>
<evidence type="ECO:0000256" key="6">
    <source>
        <dbReference type="ARBA" id="ARBA00023157"/>
    </source>
</evidence>
<name>A0ABD3DY85_9LAMI</name>
<evidence type="ECO:0000256" key="3">
    <source>
        <dbReference type="ARBA" id="ARBA00022525"/>
    </source>
</evidence>
<dbReference type="Pfam" id="PF05498">
    <property type="entry name" value="RALF"/>
    <property type="match status" value="1"/>
</dbReference>
<evidence type="ECO:0000313" key="8">
    <source>
        <dbReference type="EMBL" id="KAL3647103.1"/>
    </source>
</evidence>
<comment type="caution">
    <text evidence="8">The sequence shown here is derived from an EMBL/GenBank/DDBJ whole genome shotgun (WGS) entry which is preliminary data.</text>
</comment>
<organism evidence="8 9">
    <name type="scientific">Castilleja foliolosa</name>
    <dbReference type="NCBI Taxonomy" id="1961234"/>
    <lineage>
        <taxon>Eukaryota</taxon>
        <taxon>Viridiplantae</taxon>
        <taxon>Streptophyta</taxon>
        <taxon>Embryophyta</taxon>
        <taxon>Tracheophyta</taxon>
        <taxon>Spermatophyta</taxon>
        <taxon>Magnoliopsida</taxon>
        <taxon>eudicotyledons</taxon>
        <taxon>Gunneridae</taxon>
        <taxon>Pentapetalae</taxon>
        <taxon>asterids</taxon>
        <taxon>lamiids</taxon>
        <taxon>Lamiales</taxon>
        <taxon>Orobanchaceae</taxon>
        <taxon>Pedicularideae</taxon>
        <taxon>Castillejinae</taxon>
        <taxon>Castilleja</taxon>
    </lineage>
</organism>
<accession>A0ABD3DY85</accession>
<keyword evidence="4" id="KW-0372">Hormone</keyword>
<dbReference type="PANTHER" id="PTHR33136">
    <property type="entry name" value="RAPID ALKALINIZATION FACTOR-LIKE"/>
    <property type="match status" value="1"/>
</dbReference>
<feature type="signal peptide" evidence="7">
    <location>
        <begin position="1"/>
        <end position="19"/>
    </location>
</feature>
<evidence type="ECO:0008006" key="10">
    <source>
        <dbReference type="Google" id="ProtNLM"/>
    </source>
</evidence>
<feature type="chain" id="PRO_5044787636" description="Rapid ALkalinization Factor" evidence="7">
    <location>
        <begin position="20"/>
        <end position="116"/>
    </location>
</feature>
<comment type="subcellular location">
    <subcellularLocation>
        <location evidence="1">Secreted</location>
    </subcellularLocation>
</comment>
<proteinExistence type="inferred from homology"/>
<dbReference type="InterPro" id="IPR008801">
    <property type="entry name" value="RALF"/>
</dbReference>
<evidence type="ECO:0000256" key="7">
    <source>
        <dbReference type="SAM" id="SignalP"/>
    </source>
</evidence>
<dbReference type="EMBL" id="JAVIJP010000009">
    <property type="protein sequence ID" value="KAL3647103.1"/>
    <property type="molecule type" value="Genomic_DNA"/>
</dbReference>
<sequence length="116" mass="13137">MNYHLVCIVQIICLTVVDASSPYTQNHKHYNNQYHPTGLVSSKCDSIAGDCVDDSDTMISRRILAESGYISYEALDRDRVPCNVRGNSYYNCNTNERANPYTRGCTKITHCARNNH</sequence>
<dbReference type="PANTHER" id="PTHR33136:SF95">
    <property type="entry name" value="PROTEIN RALF-LIKE 33-RELATED"/>
    <property type="match status" value="1"/>
</dbReference>
<dbReference type="GO" id="GO:0005179">
    <property type="term" value="F:hormone activity"/>
    <property type="evidence" value="ECO:0007669"/>
    <property type="project" value="UniProtKB-KW"/>
</dbReference>
<dbReference type="AlphaFoldDB" id="A0ABD3DY85"/>
<keyword evidence="5 7" id="KW-0732">Signal</keyword>
<keyword evidence="9" id="KW-1185">Reference proteome</keyword>
<evidence type="ECO:0000256" key="5">
    <source>
        <dbReference type="ARBA" id="ARBA00022729"/>
    </source>
</evidence>
<evidence type="ECO:0000313" key="9">
    <source>
        <dbReference type="Proteomes" id="UP001632038"/>
    </source>
</evidence>
<protein>
    <recommendedName>
        <fullName evidence="10">Rapid ALkalinization Factor</fullName>
    </recommendedName>
</protein>
<gene>
    <name evidence="8" type="ORF">CASFOL_008071</name>
</gene>
<keyword evidence="6" id="KW-1015">Disulfide bond</keyword>
<evidence type="ECO:0000256" key="1">
    <source>
        <dbReference type="ARBA" id="ARBA00004613"/>
    </source>
</evidence>
<comment type="similarity">
    <text evidence="2">Belongs to the plant rapid alkalinization factor (RALF) family.</text>
</comment>
<evidence type="ECO:0000256" key="4">
    <source>
        <dbReference type="ARBA" id="ARBA00022702"/>
    </source>
</evidence>
<dbReference type="Proteomes" id="UP001632038">
    <property type="component" value="Unassembled WGS sequence"/>
</dbReference>
<dbReference type="GO" id="GO:0005576">
    <property type="term" value="C:extracellular region"/>
    <property type="evidence" value="ECO:0007669"/>
    <property type="project" value="UniProtKB-SubCell"/>
</dbReference>
<evidence type="ECO:0000256" key="2">
    <source>
        <dbReference type="ARBA" id="ARBA00009178"/>
    </source>
</evidence>